<dbReference type="GO" id="GO:0030121">
    <property type="term" value="C:AP-1 adaptor complex"/>
    <property type="evidence" value="ECO:0007669"/>
    <property type="project" value="InterPro"/>
</dbReference>
<dbReference type="Pfam" id="PF01602">
    <property type="entry name" value="Adaptin_N"/>
    <property type="match status" value="1"/>
</dbReference>
<dbReference type="Proteomes" id="UP001165122">
    <property type="component" value="Unassembled WGS sequence"/>
</dbReference>
<dbReference type="SUPFAM" id="SSF49348">
    <property type="entry name" value="Clathrin adaptor appendage domain"/>
    <property type="match status" value="1"/>
</dbReference>
<sequence>MSIKLRDLIRSVRSCKTAAEERSVISRESAMIRTAIREEADQFRHRNVAKLLFMHMLGYPTHFGQLECLKLIASPHFPEKRIGYLGLMLLLSEEADVLMLATNSLKNDLNHSNQFIVGLALCTIGNLATPDMSRDLATEVDKHLRSGSPYIRKKAALAMSRCLTKCPDMVEDFVERIVSLLKDRSHGVLITAVQLMSCVCTIDPEIGKSSFIRLVPSLVRLLRNLLSMGYSPEHDVSGISDPFLQVHLLRLMTVLGEGNEEASEQMNDILAQVATNTETAKNAGNAILYECVQCIMTVESEEGLRVLAINILGRFLLNRDNNIRYVALNTLGKVVLQDSAAVQRHRNTIVDCLKDPDVSIRTRALDLIFKLVNPDNVEGLTAELLNYLIVCQAESKPEICTRTLEVVDKYSPNEKWRVDTLITLLTIAGKDCDDRVLSASSTYIASSSDGVKAYAVHKLVKAMRDDDGTQEGLLIVAIWCIGEFGDMLLQTYTSDNGVSYQALEALSVISEVEGVIKQVTCTDAIRQRALTCFAKLTERFTHCDAGVIQKLRVLVKKFTVSINLELQIRACEYSNLISEGGSGKGSLARMPVVDPKVAGKKSLRGSMSSGGMDIGAIANSTVPVGAAPAQQVSGDLLDLLDLGGPPAPAAAPAAIQTTTTQAAPPTQTTDADLLSDIFAAPMPSAQPNVPAAMPPAAAPPAAGGDLLGDMFGGTPAPLAPVAQAPAPVVMPPAAPVVDMFAPQPAAPISSPGGTPAPVANPTFTAFSKENLTIEFETKKEDLSSQSCEVVATFKNSGSADMTGMNFQVAVPKYITMEMLPPSGTTVPGSGAGTLSQVVKVSNTQMGTKKLMMKLKISYTCAGAKVEEMATASGFPVGY</sequence>
<dbReference type="GO" id="GO:0006886">
    <property type="term" value="P:intracellular protein transport"/>
    <property type="evidence" value="ECO:0007669"/>
    <property type="project" value="UniProtKB-UniRule"/>
</dbReference>
<evidence type="ECO:0000256" key="2">
    <source>
        <dbReference type="ARBA" id="ARBA00004555"/>
    </source>
</evidence>
<dbReference type="SUPFAM" id="SSF48371">
    <property type="entry name" value="ARM repeat"/>
    <property type="match status" value="1"/>
</dbReference>
<gene>
    <name evidence="11" type="ORF">TrLO_g2553</name>
</gene>
<name>A0A9W6Z719_9STRA</name>
<keyword evidence="5 9" id="KW-0653">Protein transport</keyword>
<dbReference type="OrthoDB" id="28053at2759"/>
<comment type="caution">
    <text evidence="11">The sequence shown here is derived from an EMBL/GenBank/DDBJ whole genome shotgun (WGS) entry which is preliminary data.</text>
</comment>
<dbReference type="Gene3D" id="1.25.10.10">
    <property type="entry name" value="Leucine-rich Repeat Variant"/>
    <property type="match status" value="1"/>
</dbReference>
<evidence type="ECO:0000313" key="11">
    <source>
        <dbReference type="EMBL" id="GMH46951.1"/>
    </source>
</evidence>
<dbReference type="InterPro" id="IPR008153">
    <property type="entry name" value="GAE_dom"/>
</dbReference>
<keyword evidence="6 9" id="KW-0333">Golgi apparatus</keyword>
<dbReference type="InterPro" id="IPR011989">
    <property type="entry name" value="ARM-like"/>
</dbReference>
<comment type="subcellular location">
    <subcellularLocation>
        <location evidence="1">Cytoplasmic vesicle membrane</location>
    </subcellularLocation>
    <subcellularLocation>
        <location evidence="2">Golgi apparatus</location>
    </subcellularLocation>
</comment>
<dbReference type="EMBL" id="BRXW01000351">
    <property type="protein sequence ID" value="GMH46951.1"/>
    <property type="molecule type" value="Genomic_DNA"/>
</dbReference>
<evidence type="ECO:0000259" key="10">
    <source>
        <dbReference type="PROSITE" id="PS50180"/>
    </source>
</evidence>
<dbReference type="Pfam" id="PF02883">
    <property type="entry name" value="Alpha_adaptinC2"/>
    <property type="match status" value="1"/>
</dbReference>
<comment type="similarity">
    <text evidence="3 9">Belongs to the adaptor complexes large subunit family.</text>
</comment>
<dbReference type="PROSITE" id="PS50180">
    <property type="entry name" value="GAE"/>
    <property type="match status" value="1"/>
</dbReference>
<organism evidence="11 12">
    <name type="scientific">Triparma laevis f. longispina</name>
    <dbReference type="NCBI Taxonomy" id="1714387"/>
    <lineage>
        <taxon>Eukaryota</taxon>
        <taxon>Sar</taxon>
        <taxon>Stramenopiles</taxon>
        <taxon>Ochrophyta</taxon>
        <taxon>Bolidophyceae</taxon>
        <taxon>Parmales</taxon>
        <taxon>Triparmaceae</taxon>
        <taxon>Triparma</taxon>
    </lineage>
</organism>
<evidence type="ECO:0000256" key="3">
    <source>
        <dbReference type="ARBA" id="ARBA00006613"/>
    </source>
</evidence>
<evidence type="ECO:0000256" key="5">
    <source>
        <dbReference type="ARBA" id="ARBA00022927"/>
    </source>
</evidence>
<dbReference type="GO" id="GO:0016192">
    <property type="term" value="P:vesicle-mediated transport"/>
    <property type="evidence" value="ECO:0007669"/>
    <property type="project" value="InterPro"/>
</dbReference>
<evidence type="ECO:0000256" key="1">
    <source>
        <dbReference type="ARBA" id="ARBA00004156"/>
    </source>
</evidence>
<feature type="domain" description="GAE" evidence="10">
    <location>
        <begin position="758"/>
        <end position="875"/>
    </location>
</feature>
<dbReference type="InterPro" id="IPR008152">
    <property type="entry name" value="Clathrin_a/b/g-adaptin_app_Ig"/>
</dbReference>
<dbReference type="PANTHER" id="PTHR22780">
    <property type="entry name" value="ADAPTIN, ALPHA/GAMMA/EPSILON"/>
    <property type="match status" value="1"/>
</dbReference>
<evidence type="ECO:0000256" key="7">
    <source>
        <dbReference type="ARBA" id="ARBA00023136"/>
    </source>
</evidence>
<accession>A0A9W6Z719</accession>
<reference evidence="12" key="1">
    <citation type="journal article" date="2023" name="Commun. Biol.">
        <title>Genome analysis of Parmales, the sister group of diatoms, reveals the evolutionary specialization of diatoms from phago-mixotrophs to photoautotrophs.</title>
        <authorList>
            <person name="Ban H."/>
            <person name="Sato S."/>
            <person name="Yoshikawa S."/>
            <person name="Yamada K."/>
            <person name="Nakamura Y."/>
            <person name="Ichinomiya M."/>
            <person name="Sato N."/>
            <person name="Blanc-Mathieu R."/>
            <person name="Endo H."/>
            <person name="Kuwata A."/>
            <person name="Ogata H."/>
        </authorList>
    </citation>
    <scope>NUCLEOTIDE SEQUENCE [LARGE SCALE GENOMIC DNA]</scope>
    <source>
        <strain evidence="12">NIES 3700</strain>
    </source>
</reference>
<evidence type="ECO:0000313" key="12">
    <source>
        <dbReference type="Proteomes" id="UP001165122"/>
    </source>
</evidence>
<dbReference type="PIRSF" id="PIRSF037094">
    <property type="entry name" value="AP1_complex_gamma"/>
    <property type="match status" value="1"/>
</dbReference>
<keyword evidence="4 9" id="KW-0813">Transport</keyword>
<keyword evidence="8 9" id="KW-0968">Cytoplasmic vesicle</keyword>
<dbReference type="InterPro" id="IPR050840">
    <property type="entry name" value="Adaptor_Complx_Large_Subunit"/>
</dbReference>
<dbReference type="FunFam" id="1.25.10.10:FF:000030">
    <property type="entry name" value="AP-1 complex subunit gamma"/>
    <property type="match status" value="1"/>
</dbReference>
<protein>
    <recommendedName>
        <fullName evidence="9">AP-1 complex subunit gamma</fullName>
    </recommendedName>
</protein>
<evidence type="ECO:0000256" key="9">
    <source>
        <dbReference type="PIRNR" id="PIRNR037094"/>
    </source>
</evidence>
<proteinExistence type="inferred from homology"/>
<evidence type="ECO:0000256" key="6">
    <source>
        <dbReference type="ARBA" id="ARBA00023034"/>
    </source>
</evidence>
<dbReference type="InterPro" id="IPR017107">
    <property type="entry name" value="AP1_complex_gsu"/>
</dbReference>
<evidence type="ECO:0000256" key="8">
    <source>
        <dbReference type="ARBA" id="ARBA00023329"/>
    </source>
</evidence>
<keyword evidence="12" id="KW-1185">Reference proteome</keyword>
<dbReference type="SMART" id="SM00809">
    <property type="entry name" value="Alpha_adaptinC2"/>
    <property type="match status" value="1"/>
</dbReference>
<dbReference type="Gene3D" id="2.60.40.1230">
    <property type="match status" value="1"/>
</dbReference>
<dbReference type="AlphaFoldDB" id="A0A9W6Z719"/>
<keyword evidence="7 9" id="KW-0472">Membrane</keyword>
<dbReference type="InterPro" id="IPR016024">
    <property type="entry name" value="ARM-type_fold"/>
</dbReference>
<dbReference type="InterPro" id="IPR002553">
    <property type="entry name" value="Clathrin/coatomer_adapt-like_N"/>
</dbReference>
<dbReference type="InterPro" id="IPR013041">
    <property type="entry name" value="Clathrin_app_Ig-like_sf"/>
</dbReference>
<evidence type="ECO:0000256" key="4">
    <source>
        <dbReference type="ARBA" id="ARBA00022448"/>
    </source>
</evidence>